<organism evidence="2 3">
    <name type="scientific">Chlamydomonas schloesseri</name>
    <dbReference type="NCBI Taxonomy" id="2026947"/>
    <lineage>
        <taxon>Eukaryota</taxon>
        <taxon>Viridiplantae</taxon>
        <taxon>Chlorophyta</taxon>
        <taxon>core chlorophytes</taxon>
        <taxon>Chlorophyceae</taxon>
        <taxon>CS clade</taxon>
        <taxon>Chlamydomonadales</taxon>
        <taxon>Chlamydomonadaceae</taxon>
        <taxon>Chlamydomonas</taxon>
    </lineage>
</organism>
<evidence type="ECO:0000256" key="1">
    <source>
        <dbReference type="SAM" id="MobiDB-lite"/>
    </source>
</evidence>
<dbReference type="NCBIfam" id="TIGR02450">
    <property type="entry name" value="TIGR02450 family Trp-rich protein"/>
    <property type="match status" value="1"/>
</dbReference>
<dbReference type="Pfam" id="PF09493">
    <property type="entry name" value="DUF2389"/>
    <property type="match status" value="1"/>
</dbReference>
<dbReference type="InterPro" id="IPR012663">
    <property type="entry name" value="CHP02450_Tryp"/>
</dbReference>
<reference evidence="2" key="1">
    <citation type="journal article" date="2020" name="bioRxiv">
        <title>Comparative genomics of Chlamydomonas.</title>
        <authorList>
            <person name="Craig R.J."/>
            <person name="Hasan A.R."/>
            <person name="Ness R.W."/>
            <person name="Keightley P.D."/>
        </authorList>
    </citation>
    <scope>NUCLEOTIDE SEQUENCE</scope>
    <source>
        <strain evidence="2">CCAP 11/173</strain>
    </source>
</reference>
<dbReference type="EMBL" id="JAEHOD010000052">
    <property type="protein sequence ID" value="KAG2435609.1"/>
    <property type="molecule type" value="Genomic_DNA"/>
</dbReference>
<evidence type="ECO:0000313" key="3">
    <source>
        <dbReference type="Proteomes" id="UP000613740"/>
    </source>
</evidence>
<name>A0A835SYM5_9CHLO</name>
<keyword evidence="3" id="KW-1185">Reference proteome</keyword>
<sequence length="239" mass="23356">MTRIVGSKWTAMQETMGWRHFRVIQCRKGSGAGMAFVQLQASCDPATQLWMNASNLKDRDLWAAGWLQKSQMEDPAGAAAAGVTCRACSGSGSTPCPVCDATGAVLRPPSGLSSPAPLSGVAAAARAAEAAEAEAAAGGPQAEGRVAAADAAAREAMGPATEAVDAAQGLGLGLGLGQAAVRGRSGSRVGPALGRGPAGGGRSGLPRGPSPGGSSERLAGLPASAPSGRLGASDLASGA</sequence>
<gene>
    <name evidence="2" type="ORF">HYH02_011900</name>
</gene>
<dbReference type="AlphaFoldDB" id="A0A835SYM5"/>
<comment type="caution">
    <text evidence="2">The sequence shown here is derived from an EMBL/GenBank/DDBJ whole genome shotgun (WGS) entry which is preliminary data.</text>
</comment>
<dbReference type="Proteomes" id="UP000613740">
    <property type="component" value="Unassembled WGS sequence"/>
</dbReference>
<feature type="region of interest" description="Disordered" evidence="1">
    <location>
        <begin position="184"/>
        <end position="239"/>
    </location>
</feature>
<proteinExistence type="predicted"/>
<dbReference type="OrthoDB" id="2946at2759"/>
<feature type="compositionally biased region" description="Low complexity" evidence="1">
    <location>
        <begin position="204"/>
        <end position="215"/>
    </location>
</feature>
<protein>
    <submittedName>
        <fullName evidence="2">Uncharacterized protein</fullName>
    </submittedName>
</protein>
<evidence type="ECO:0000313" key="2">
    <source>
        <dbReference type="EMBL" id="KAG2435609.1"/>
    </source>
</evidence>
<accession>A0A835SYM5</accession>